<comment type="caution">
    <text evidence="2">The sequence shown here is derived from an EMBL/GenBank/DDBJ whole genome shotgun (WGS) entry which is preliminary data.</text>
</comment>
<accession>A0A5N6JYJ3</accession>
<evidence type="ECO:0000313" key="3">
    <source>
        <dbReference type="Proteomes" id="UP000326757"/>
    </source>
</evidence>
<proteinExistence type="predicted"/>
<dbReference type="AlphaFoldDB" id="A0A5N6JYJ3"/>
<evidence type="ECO:0000256" key="1">
    <source>
        <dbReference type="SAM" id="MobiDB-lite"/>
    </source>
</evidence>
<reference evidence="2 3" key="1">
    <citation type="submission" date="2019-06" db="EMBL/GenBank/DDBJ databases">
        <title>Genome Sequence of the Brown Rot Fungal Pathogen Monilinia laxa.</title>
        <authorList>
            <person name="De Miccolis Angelini R.M."/>
            <person name="Landi L."/>
            <person name="Abate D."/>
            <person name="Pollastro S."/>
            <person name="Romanazzi G."/>
            <person name="Faretra F."/>
        </authorList>
    </citation>
    <scope>NUCLEOTIDE SEQUENCE [LARGE SCALE GENOMIC DNA]</scope>
    <source>
        <strain evidence="2 3">Mlax316</strain>
    </source>
</reference>
<dbReference type="EMBL" id="VIGI01000011">
    <property type="protein sequence ID" value="KAB8294232.1"/>
    <property type="molecule type" value="Genomic_DNA"/>
</dbReference>
<evidence type="ECO:0000313" key="2">
    <source>
        <dbReference type="EMBL" id="KAB8294232.1"/>
    </source>
</evidence>
<feature type="region of interest" description="Disordered" evidence="1">
    <location>
        <begin position="27"/>
        <end position="55"/>
    </location>
</feature>
<protein>
    <submittedName>
        <fullName evidence="2">Uncharacterized protein</fullName>
    </submittedName>
</protein>
<sequence>MYGVRVNYSGYEYNAYNTNRTIGGTTRTVPINSIKGSNKKRTEGERTKRLKTEKKKKITTVLSQSIFATQAPYHHLSQLGNPSLKVPRLSIRMWNTRH</sequence>
<keyword evidence="3" id="KW-1185">Reference proteome</keyword>
<name>A0A5N6JYJ3_MONLA</name>
<organism evidence="2 3">
    <name type="scientific">Monilinia laxa</name>
    <name type="common">Brown rot fungus</name>
    <name type="synonym">Sclerotinia laxa</name>
    <dbReference type="NCBI Taxonomy" id="61186"/>
    <lineage>
        <taxon>Eukaryota</taxon>
        <taxon>Fungi</taxon>
        <taxon>Dikarya</taxon>
        <taxon>Ascomycota</taxon>
        <taxon>Pezizomycotina</taxon>
        <taxon>Leotiomycetes</taxon>
        <taxon>Helotiales</taxon>
        <taxon>Sclerotiniaceae</taxon>
        <taxon>Monilinia</taxon>
    </lineage>
</organism>
<dbReference type="Proteomes" id="UP000326757">
    <property type="component" value="Unassembled WGS sequence"/>
</dbReference>
<gene>
    <name evidence="2" type="ORF">EYC80_009665</name>
</gene>